<evidence type="ECO:0000256" key="2">
    <source>
        <dbReference type="ARBA" id="ARBA00022448"/>
    </source>
</evidence>
<dbReference type="PANTHER" id="PTHR43840">
    <property type="entry name" value="MITOCHONDRIAL METAL TRANSPORTER 1-RELATED"/>
    <property type="match status" value="1"/>
</dbReference>
<evidence type="ECO:0000313" key="11">
    <source>
        <dbReference type="Proteomes" id="UP000256343"/>
    </source>
</evidence>
<dbReference type="GO" id="GO:0015341">
    <property type="term" value="F:zinc efflux antiporter activity"/>
    <property type="evidence" value="ECO:0007669"/>
    <property type="project" value="TreeGrafter"/>
</dbReference>
<dbReference type="Gene3D" id="1.20.1510.10">
    <property type="entry name" value="Cation efflux protein transmembrane domain"/>
    <property type="match status" value="1"/>
</dbReference>
<dbReference type="InterPro" id="IPR058533">
    <property type="entry name" value="Cation_efflux_TM"/>
</dbReference>
<evidence type="ECO:0000256" key="6">
    <source>
        <dbReference type="SAM" id="Phobius"/>
    </source>
</evidence>
<evidence type="ECO:0000256" key="5">
    <source>
        <dbReference type="ARBA" id="ARBA00023136"/>
    </source>
</evidence>
<keyword evidence="2" id="KW-0813">Transport</keyword>
<dbReference type="SUPFAM" id="SSF161111">
    <property type="entry name" value="Cation efflux protein transmembrane domain-like"/>
    <property type="match status" value="1"/>
</dbReference>
<evidence type="ECO:0000313" key="8">
    <source>
        <dbReference type="EMBL" id="RED23014.1"/>
    </source>
</evidence>
<evidence type="ECO:0000256" key="4">
    <source>
        <dbReference type="ARBA" id="ARBA00022989"/>
    </source>
</evidence>
<dbReference type="EMBL" id="QRDT01000037">
    <property type="protein sequence ID" value="RED23014.1"/>
    <property type="molecule type" value="Genomic_DNA"/>
</dbReference>
<dbReference type="Pfam" id="PF01545">
    <property type="entry name" value="Cation_efflux"/>
    <property type="match status" value="1"/>
</dbReference>
<keyword evidence="4 6" id="KW-1133">Transmembrane helix</keyword>
<evidence type="ECO:0000259" key="7">
    <source>
        <dbReference type="Pfam" id="PF01545"/>
    </source>
</evidence>
<feature type="transmembrane region" description="Helical" evidence="6">
    <location>
        <begin position="145"/>
        <end position="165"/>
    </location>
</feature>
<accession>A0A336JUU5</accession>
<name>A0A336JUU5_9BRAD</name>
<dbReference type="AlphaFoldDB" id="A0A336JUU5"/>
<dbReference type="Proteomes" id="UP000256343">
    <property type="component" value="Unassembled WGS sequence"/>
</dbReference>
<reference evidence="9 10" key="1">
    <citation type="submission" date="2017-08" db="EMBL/GenBank/DDBJ databases">
        <authorList>
            <person name="de Groot N.N."/>
        </authorList>
    </citation>
    <scope>NUCLEOTIDE SEQUENCE [LARGE SCALE GENOMIC DNA]</scope>
    <source>
        <strain evidence="9 10">JA575</strain>
    </source>
</reference>
<keyword evidence="3 6" id="KW-0812">Transmembrane</keyword>
<feature type="transmembrane region" description="Helical" evidence="6">
    <location>
        <begin position="216"/>
        <end position="234"/>
    </location>
</feature>
<keyword evidence="11" id="KW-1185">Reference proteome</keyword>
<feature type="transmembrane region" description="Helical" evidence="6">
    <location>
        <begin position="69"/>
        <end position="91"/>
    </location>
</feature>
<evidence type="ECO:0000313" key="10">
    <source>
        <dbReference type="Proteomes" id="UP000252631"/>
    </source>
</evidence>
<feature type="transmembrane region" description="Helical" evidence="6">
    <location>
        <begin position="39"/>
        <end position="63"/>
    </location>
</feature>
<evidence type="ECO:0000256" key="3">
    <source>
        <dbReference type="ARBA" id="ARBA00022692"/>
    </source>
</evidence>
<sequence length="335" mass="36298">MRVSGSRLVTRGSDCERTMSGLLSIFDLSDERGVLRTSIAVTFLISFLGIGFGLFSGSFAIAFDGVYSLIDAGMSLLSLIVVNLITSYAVADHLSRKLRERFSFGLWHLEPMVLGLNGTLLISAAVYALVTAIGSLLSGGRHLEFGWAVIYAAVTVIVCAGIAAVEWRANRKIGSEFVRLDVRGWTMSAGISAALLIAFMIGLAVQGTSWQWISPYIDPVVLAAVCILIIPLPISTVRQALADIFLVTPIDLKKHLDTVAAAFVAKHGFLSYRAYVARVGRSKEIELYFIVPADAPARTIGEWDALRDEIGDLVGDDGPNRWLTVVFTGDPEWAE</sequence>
<dbReference type="InterPro" id="IPR027469">
    <property type="entry name" value="Cation_efflux_TMD_sf"/>
</dbReference>
<dbReference type="PANTHER" id="PTHR43840:SF15">
    <property type="entry name" value="MITOCHONDRIAL METAL TRANSPORTER 1-RELATED"/>
    <property type="match status" value="1"/>
</dbReference>
<feature type="transmembrane region" description="Helical" evidence="6">
    <location>
        <begin position="112"/>
        <end position="133"/>
    </location>
</feature>
<dbReference type="GO" id="GO:0006882">
    <property type="term" value="P:intracellular zinc ion homeostasis"/>
    <property type="evidence" value="ECO:0007669"/>
    <property type="project" value="TreeGrafter"/>
</dbReference>
<dbReference type="GO" id="GO:0015093">
    <property type="term" value="F:ferrous iron transmembrane transporter activity"/>
    <property type="evidence" value="ECO:0007669"/>
    <property type="project" value="TreeGrafter"/>
</dbReference>
<feature type="transmembrane region" description="Helical" evidence="6">
    <location>
        <begin position="185"/>
        <end position="204"/>
    </location>
</feature>
<dbReference type="InterPro" id="IPR050291">
    <property type="entry name" value="CDF_Transporter"/>
</dbReference>
<evidence type="ECO:0000313" key="9">
    <source>
        <dbReference type="EMBL" id="SSW93400.1"/>
    </source>
</evidence>
<dbReference type="GO" id="GO:0015086">
    <property type="term" value="F:cadmium ion transmembrane transporter activity"/>
    <property type="evidence" value="ECO:0007669"/>
    <property type="project" value="TreeGrafter"/>
</dbReference>
<proteinExistence type="predicted"/>
<comment type="subcellular location">
    <subcellularLocation>
        <location evidence="1">Membrane</location>
        <topology evidence="1">Multi-pass membrane protein</topology>
    </subcellularLocation>
</comment>
<keyword evidence="5 6" id="KW-0472">Membrane</keyword>
<gene>
    <name evidence="8" type="ORF">BJ125_13721</name>
    <name evidence="9" type="ORF">SAMN05892882_13721</name>
</gene>
<organism evidence="9 10">
    <name type="scientific">Rhodopseudomonas pentothenatexigens</name>
    <dbReference type="NCBI Taxonomy" id="999699"/>
    <lineage>
        <taxon>Bacteria</taxon>
        <taxon>Pseudomonadati</taxon>
        <taxon>Pseudomonadota</taxon>
        <taxon>Alphaproteobacteria</taxon>
        <taxon>Hyphomicrobiales</taxon>
        <taxon>Nitrobacteraceae</taxon>
        <taxon>Rhodopseudomonas</taxon>
    </lineage>
</organism>
<dbReference type="Proteomes" id="UP000252631">
    <property type="component" value="Unassembled WGS sequence"/>
</dbReference>
<dbReference type="GO" id="GO:0005886">
    <property type="term" value="C:plasma membrane"/>
    <property type="evidence" value="ECO:0007669"/>
    <property type="project" value="TreeGrafter"/>
</dbReference>
<evidence type="ECO:0000256" key="1">
    <source>
        <dbReference type="ARBA" id="ARBA00004141"/>
    </source>
</evidence>
<feature type="domain" description="Cation efflux protein transmembrane" evidence="7">
    <location>
        <begin position="37"/>
        <end position="243"/>
    </location>
</feature>
<protein>
    <submittedName>
        <fullName evidence="8 9">Co/Zn/Cd cation transporter (Cation efflux family)</fullName>
    </submittedName>
</protein>
<reference evidence="8 11" key="2">
    <citation type="submission" date="2018-07" db="EMBL/GenBank/DDBJ databases">
        <title>Genomic Encyclopedia of Archaeal and Bacterial Type Strains, Phase II (KMG-II): from individual species to whole genera.</title>
        <authorList>
            <person name="Goeker M."/>
        </authorList>
    </citation>
    <scope>NUCLEOTIDE SEQUENCE [LARGE SCALE GENOMIC DNA]</scope>
    <source>
        <strain evidence="8 11">JA575</strain>
    </source>
</reference>
<dbReference type="EMBL" id="UFQQ01000037">
    <property type="protein sequence ID" value="SSW93400.1"/>
    <property type="molecule type" value="Genomic_DNA"/>
</dbReference>